<dbReference type="PATRIC" id="fig|1447256.3.peg.1428"/>
<feature type="transmembrane region" description="Helical" evidence="1">
    <location>
        <begin position="161"/>
        <end position="181"/>
    </location>
</feature>
<evidence type="ECO:0000313" key="2">
    <source>
        <dbReference type="EMBL" id="KLD99274.1"/>
    </source>
</evidence>
<feature type="transmembrane region" description="Helical" evidence="1">
    <location>
        <begin position="296"/>
        <end position="320"/>
    </location>
</feature>
<feature type="transmembrane region" description="Helical" evidence="1">
    <location>
        <begin position="7"/>
        <end position="24"/>
    </location>
</feature>
<keyword evidence="1" id="KW-0812">Transmembrane</keyword>
<evidence type="ECO:0000256" key="1">
    <source>
        <dbReference type="SAM" id="Phobius"/>
    </source>
</evidence>
<protein>
    <submittedName>
        <fullName evidence="2">TerC family integral membrane protein</fullName>
    </submittedName>
</protein>
<reference evidence="2 3" key="1">
    <citation type="submission" date="2014-01" db="EMBL/GenBank/DDBJ databases">
        <title>Development of a Comparative Genomic Fingerprinting Assay for High Resolution Genotyping of Arcobacter butzleri.</title>
        <authorList>
            <person name="Webb A.L."/>
            <person name="Inglis G.D."/>
            <person name="Kruczkiewicz P."/>
            <person name="Selinger L.B."/>
            <person name="Taboada E.N."/>
        </authorList>
    </citation>
    <scope>NUCLEOTIDE SEQUENCE [LARGE SCALE GENOMIC DNA]</scope>
    <source>
        <strain evidence="2 3">L348</strain>
    </source>
</reference>
<comment type="caution">
    <text evidence="2">The sequence shown here is derived from an EMBL/GenBank/DDBJ whole genome shotgun (WGS) entry which is preliminary data.</text>
</comment>
<feature type="transmembrane region" description="Helical" evidence="1">
    <location>
        <begin position="252"/>
        <end position="270"/>
    </location>
</feature>
<feature type="transmembrane region" description="Helical" evidence="1">
    <location>
        <begin position="365"/>
        <end position="390"/>
    </location>
</feature>
<sequence>MIFINKISGILIFFSFLTTIYAYFFQNDFLIVAGVLAWLSSALLFFTLKHKKILLILLSLSFFAFLFSYINGFKIDFVKAFTVNQYLLTLLIAVGFLKLIATPKKEKNHLLPKGKQSFIKTYLSVHLFGSVINISSLLLVADKMYKKSPLNPAQIMLLTRAFASDAYWSPFFVAFAAAITYAPNLQTYTIISFGIFLAITAFMITYFDVTKDKKFNIDEFNGYPLSLETLYLPIILAILVLSTHYFFPNLKVIVLISTFSILMTLFILPLKKNFLEALKILKYHILNELPKMKSEISLFLVAGLFGILIGSVLTGLNFSLPFEVFDYKVASLLLLVFILLAFIGIHPIITIAMIGDFFINANHTLLAMTFLMAWSTTVSTSPISGLNLTIVARYNCSAKEIFMLNIFYALKMYIVCVFCLFILSKYLNI</sequence>
<keyword evidence="1" id="KW-0472">Membrane</keyword>
<keyword evidence="1" id="KW-1133">Transmembrane helix</keyword>
<name>A0A0G9K0C3_9BACT</name>
<feature type="transmembrane region" description="Helical" evidence="1">
    <location>
        <begin position="402"/>
        <end position="423"/>
    </location>
</feature>
<feature type="transmembrane region" description="Helical" evidence="1">
    <location>
        <begin position="122"/>
        <end position="141"/>
    </location>
</feature>
<gene>
    <name evidence="2" type="ORF">AA20_07310</name>
</gene>
<feature type="transmembrane region" description="Helical" evidence="1">
    <location>
        <begin position="83"/>
        <end position="101"/>
    </location>
</feature>
<feature type="transmembrane region" description="Helical" evidence="1">
    <location>
        <begin position="188"/>
        <end position="209"/>
    </location>
</feature>
<dbReference type="RefSeq" id="WP_046996821.1">
    <property type="nucleotide sequence ID" value="NZ_JAIQ01000105.1"/>
</dbReference>
<accession>A0A0G9K0C3</accession>
<dbReference type="AlphaFoldDB" id="A0A0G9K0C3"/>
<dbReference type="Proteomes" id="UP000035514">
    <property type="component" value="Unassembled WGS sequence"/>
</dbReference>
<feature type="transmembrane region" description="Helical" evidence="1">
    <location>
        <begin position="30"/>
        <end position="46"/>
    </location>
</feature>
<feature type="transmembrane region" description="Helical" evidence="1">
    <location>
        <begin position="332"/>
        <end position="359"/>
    </location>
</feature>
<evidence type="ECO:0000313" key="3">
    <source>
        <dbReference type="Proteomes" id="UP000035514"/>
    </source>
</evidence>
<organism evidence="2 3">
    <name type="scientific">Aliarcobacter butzleri L348</name>
    <dbReference type="NCBI Taxonomy" id="1447256"/>
    <lineage>
        <taxon>Bacteria</taxon>
        <taxon>Pseudomonadati</taxon>
        <taxon>Campylobacterota</taxon>
        <taxon>Epsilonproteobacteria</taxon>
        <taxon>Campylobacterales</taxon>
        <taxon>Arcobacteraceae</taxon>
        <taxon>Aliarcobacter</taxon>
    </lineage>
</organism>
<dbReference type="EMBL" id="JAIQ01000105">
    <property type="protein sequence ID" value="KLD99274.1"/>
    <property type="molecule type" value="Genomic_DNA"/>
</dbReference>
<proteinExistence type="predicted"/>
<feature type="transmembrane region" description="Helical" evidence="1">
    <location>
        <begin position="229"/>
        <end position="247"/>
    </location>
</feature>
<feature type="transmembrane region" description="Helical" evidence="1">
    <location>
        <begin position="53"/>
        <end position="71"/>
    </location>
</feature>